<name>A0ABM7NS78_9VIRU</name>
<organism evidence="9 10">
    <name type="scientific">Cotonvirus japonicus</name>
    <dbReference type="NCBI Taxonomy" id="2811091"/>
    <lineage>
        <taxon>Viruses</taxon>
        <taxon>Varidnaviria</taxon>
        <taxon>Bamfordvirae</taxon>
        <taxon>Nucleocytoviricota</taxon>
        <taxon>Megaviricetes</taxon>
        <taxon>Imitervirales</taxon>
        <taxon>Mimiviridae</taxon>
        <taxon>Megamimivirinae</taxon>
        <taxon>Cotonvirus</taxon>
        <taxon>Cotonvirus japonicum</taxon>
    </lineage>
</organism>
<reference evidence="9 10" key="1">
    <citation type="submission" date="2021-02" db="EMBL/GenBank/DDBJ databases">
        <title>Cotonvirus japonicus, which uses Golgi apparatus of host cells for its virion factory, phylogenetically links tailed tupanvirus and icosahedral mimivirus.</title>
        <authorList>
            <person name="Takahashi H."/>
            <person name="Fukaya S."/>
            <person name="Song C."/>
            <person name="Murata K."/>
            <person name="Takemura M."/>
        </authorList>
    </citation>
    <scope>NUCLEOTIDE SEQUENCE [LARGE SCALE GENOMIC DNA]</scope>
</reference>
<dbReference type="SUPFAM" id="SSF46565">
    <property type="entry name" value="Chaperone J-domain"/>
    <property type="match status" value="1"/>
</dbReference>
<keyword evidence="2" id="KW-0677">Repeat</keyword>
<dbReference type="InterPro" id="IPR002939">
    <property type="entry name" value="DnaJ_C"/>
</dbReference>
<dbReference type="InterPro" id="IPR008971">
    <property type="entry name" value="HSP40/DnaJ_pept-bd"/>
</dbReference>
<keyword evidence="10" id="KW-1185">Reference proteome</keyword>
<proteinExistence type="predicted"/>
<dbReference type="Proteomes" id="UP001321479">
    <property type="component" value="Segment"/>
</dbReference>
<dbReference type="Pfam" id="PF00226">
    <property type="entry name" value="DnaJ"/>
    <property type="match status" value="1"/>
</dbReference>
<evidence type="ECO:0000313" key="9">
    <source>
        <dbReference type="EMBL" id="BCS83014.1"/>
    </source>
</evidence>
<evidence type="ECO:0000256" key="2">
    <source>
        <dbReference type="ARBA" id="ARBA00022737"/>
    </source>
</evidence>
<dbReference type="PANTHER" id="PTHR43888">
    <property type="entry name" value="DNAJ-LIKE-2, ISOFORM A-RELATED"/>
    <property type="match status" value="1"/>
</dbReference>
<feature type="region of interest" description="Disordered" evidence="6">
    <location>
        <begin position="361"/>
        <end position="389"/>
    </location>
</feature>
<dbReference type="InterPro" id="IPR044713">
    <property type="entry name" value="DNJA1/2-like"/>
</dbReference>
<dbReference type="PRINTS" id="PR00625">
    <property type="entry name" value="JDOMAIN"/>
</dbReference>
<feature type="zinc finger region" description="CR-type" evidence="5">
    <location>
        <begin position="113"/>
        <end position="197"/>
    </location>
</feature>
<dbReference type="PROSITE" id="PS00636">
    <property type="entry name" value="DNAJ_1"/>
    <property type="match status" value="1"/>
</dbReference>
<feature type="domain" description="J" evidence="7">
    <location>
        <begin position="4"/>
        <end position="66"/>
    </location>
</feature>
<sequence length="389" mass="43942">MHTELYEILGVSSSATEADIKKAYRKLAAKHHPDKPGGDAELFKKINHANSILSDPEKRQTYDQFGEEAVNNGMGGMNDGFDPMAEFLRRHQQNSKPRFRKEHSITLEEYFTKTSVSIEIPIDNPCNDCNHTGFTDKIYHKCKTCNGNGVIVDVIRLGNMIQQRQRPCHVCEGKKFDTTSKNLHCKSCHGVGSVKSKEFVDVNIPVNILKRPITLLPGKGPRVDGQNTDLEIIFGLELSDGYKITSDGHLIYMMKINLTETLCGFKRIIDHPNGKKLLIVSERGYVINPDNLYIIDGMGFKSDLLYLSFVINYPESISIPKKKIFNFENLEMALGQRYVSNTESDLDIASEHIYILSTISKKNKSSKSDKNFDEQDEQEQEGVQGCVQQ</sequence>
<protein>
    <submittedName>
        <fullName evidence="9">DnaJ-like protein</fullName>
    </submittedName>
</protein>
<dbReference type="InterPro" id="IPR018253">
    <property type="entry name" value="DnaJ_domain_CS"/>
</dbReference>
<dbReference type="InterPro" id="IPR001623">
    <property type="entry name" value="DnaJ_domain"/>
</dbReference>
<keyword evidence="3 5" id="KW-0863">Zinc-finger</keyword>
<accession>A0ABM7NS78</accession>
<dbReference type="Gene3D" id="2.60.260.20">
    <property type="entry name" value="Urease metallochaperone UreE, N-terminal domain"/>
    <property type="match status" value="2"/>
</dbReference>
<dbReference type="Gene3D" id="2.10.230.10">
    <property type="entry name" value="Heat shock protein DnaJ, cysteine-rich domain"/>
    <property type="match status" value="1"/>
</dbReference>
<keyword evidence="1 5" id="KW-0479">Metal-binding</keyword>
<dbReference type="CDD" id="cd10719">
    <property type="entry name" value="DnaJ_zf"/>
    <property type="match status" value="1"/>
</dbReference>
<evidence type="ECO:0000313" key="10">
    <source>
        <dbReference type="Proteomes" id="UP001321479"/>
    </source>
</evidence>
<dbReference type="RefSeq" id="YP_010841622.1">
    <property type="nucleotide sequence ID" value="NC_079139.1"/>
</dbReference>
<evidence type="ECO:0000256" key="5">
    <source>
        <dbReference type="PROSITE-ProRule" id="PRU00546"/>
    </source>
</evidence>
<dbReference type="EMBL" id="AP024483">
    <property type="protein sequence ID" value="BCS83014.1"/>
    <property type="molecule type" value="Genomic_DNA"/>
</dbReference>
<dbReference type="SUPFAM" id="SSF57938">
    <property type="entry name" value="DnaJ/Hsp40 cysteine-rich domain"/>
    <property type="match status" value="1"/>
</dbReference>
<evidence type="ECO:0000256" key="3">
    <source>
        <dbReference type="ARBA" id="ARBA00022771"/>
    </source>
</evidence>
<keyword evidence="4 5" id="KW-0862">Zinc</keyword>
<dbReference type="InterPro" id="IPR036410">
    <property type="entry name" value="HSP_DnaJ_Cys-rich_dom_sf"/>
</dbReference>
<dbReference type="PROSITE" id="PS50076">
    <property type="entry name" value="DNAJ_2"/>
    <property type="match status" value="1"/>
</dbReference>
<evidence type="ECO:0000256" key="1">
    <source>
        <dbReference type="ARBA" id="ARBA00022723"/>
    </source>
</evidence>
<dbReference type="Pfam" id="PF01556">
    <property type="entry name" value="DnaJ_C"/>
    <property type="match status" value="1"/>
</dbReference>
<dbReference type="Gene3D" id="1.10.287.110">
    <property type="entry name" value="DnaJ domain"/>
    <property type="match status" value="1"/>
</dbReference>
<evidence type="ECO:0000259" key="8">
    <source>
        <dbReference type="PROSITE" id="PS51188"/>
    </source>
</evidence>
<dbReference type="InterPro" id="IPR036869">
    <property type="entry name" value="J_dom_sf"/>
</dbReference>
<dbReference type="InterPro" id="IPR001305">
    <property type="entry name" value="HSP_DnaJ_Cys-rich_dom"/>
</dbReference>
<dbReference type="Pfam" id="PF00684">
    <property type="entry name" value="DnaJ_CXXCXGXG"/>
    <property type="match status" value="1"/>
</dbReference>
<evidence type="ECO:0000256" key="6">
    <source>
        <dbReference type="SAM" id="MobiDB-lite"/>
    </source>
</evidence>
<feature type="domain" description="CR-type" evidence="8">
    <location>
        <begin position="113"/>
        <end position="197"/>
    </location>
</feature>
<dbReference type="SMART" id="SM00271">
    <property type="entry name" value="DnaJ"/>
    <property type="match status" value="1"/>
</dbReference>
<evidence type="ECO:0000256" key="4">
    <source>
        <dbReference type="ARBA" id="ARBA00022833"/>
    </source>
</evidence>
<dbReference type="CDD" id="cd06257">
    <property type="entry name" value="DnaJ"/>
    <property type="match status" value="1"/>
</dbReference>
<evidence type="ECO:0000259" key="7">
    <source>
        <dbReference type="PROSITE" id="PS50076"/>
    </source>
</evidence>
<dbReference type="GeneID" id="80558219"/>
<dbReference type="SUPFAM" id="SSF49493">
    <property type="entry name" value="HSP40/DnaJ peptide-binding domain"/>
    <property type="match status" value="1"/>
</dbReference>
<dbReference type="PROSITE" id="PS51188">
    <property type="entry name" value="ZF_CR"/>
    <property type="match status" value="1"/>
</dbReference>